<keyword evidence="21" id="KW-1185">Reference proteome</keyword>
<evidence type="ECO:0000256" key="17">
    <source>
        <dbReference type="RuleBase" id="RU003750"/>
    </source>
</evidence>
<evidence type="ECO:0000313" key="21">
    <source>
        <dbReference type="Proteomes" id="UP000464675"/>
    </source>
</evidence>
<keyword evidence="11" id="KW-0443">Lipid metabolism</keyword>
<name>A0A6P1TB91_9GAMM</name>
<evidence type="ECO:0000256" key="9">
    <source>
        <dbReference type="ARBA" id="ARBA00022692"/>
    </source>
</evidence>
<evidence type="ECO:0000256" key="14">
    <source>
        <dbReference type="ARBA" id="ARBA00023264"/>
    </source>
</evidence>
<protein>
    <recommendedName>
        <fullName evidence="6 16">CDP-diacylglycerol--glycerol-3-phosphate 3-phosphatidyltransferase</fullName>
        <ecNumber evidence="5 16">2.7.8.5</ecNumber>
    </recommendedName>
</protein>
<evidence type="ECO:0000256" key="2">
    <source>
        <dbReference type="ARBA" id="ARBA00004141"/>
    </source>
</evidence>
<dbReference type="Proteomes" id="UP000464675">
    <property type="component" value="Chromosome"/>
</dbReference>
<proteinExistence type="inferred from homology"/>
<evidence type="ECO:0000256" key="15">
    <source>
        <dbReference type="ARBA" id="ARBA00048586"/>
    </source>
</evidence>
<dbReference type="PANTHER" id="PTHR14269">
    <property type="entry name" value="CDP-DIACYLGLYCEROL--GLYCEROL-3-PHOSPHATE 3-PHOSPHATIDYLTRANSFERASE-RELATED"/>
    <property type="match status" value="1"/>
</dbReference>
<evidence type="ECO:0000256" key="16">
    <source>
        <dbReference type="NCBIfam" id="TIGR00560"/>
    </source>
</evidence>
<keyword evidence="14" id="KW-1208">Phospholipid metabolism</keyword>
<evidence type="ECO:0000313" key="20">
    <source>
        <dbReference type="EMBL" id="QHQ39051.1"/>
    </source>
</evidence>
<keyword evidence="9 18" id="KW-0812">Transmembrane</keyword>
<evidence type="ECO:0000256" key="12">
    <source>
        <dbReference type="ARBA" id="ARBA00023136"/>
    </source>
</evidence>
<dbReference type="Gene3D" id="1.20.120.1760">
    <property type="match status" value="1"/>
</dbReference>
<dbReference type="PIRSF" id="PIRSF000847">
    <property type="entry name" value="Phos_ph_gly_syn"/>
    <property type="match status" value="1"/>
</dbReference>
<keyword evidence="10 18" id="KW-1133">Transmembrane helix</keyword>
<evidence type="ECO:0000256" key="1">
    <source>
        <dbReference type="ARBA" id="ARBA00001936"/>
    </source>
</evidence>
<dbReference type="EMBL" id="CP047491">
    <property type="protein sequence ID" value="QHQ39051.1"/>
    <property type="molecule type" value="Genomic_DNA"/>
</dbReference>
<evidence type="ECO:0000256" key="7">
    <source>
        <dbReference type="ARBA" id="ARBA00022516"/>
    </source>
</evidence>
<keyword evidence="7" id="KW-0444">Lipid biosynthesis</keyword>
<dbReference type="PANTHER" id="PTHR14269:SF62">
    <property type="entry name" value="CDP-DIACYLGLYCEROL--GLYCEROL-3-PHOSPHATE 3-PHOSPHATIDYLTRANSFERASE 1, CHLOROPLASTIC"/>
    <property type="match status" value="1"/>
</dbReference>
<dbReference type="Proteomes" id="UP000563601">
    <property type="component" value="Unassembled WGS sequence"/>
</dbReference>
<evidence type="ECO:0000256" key="5">
    <source>
        <dbReference type="ARBA" id="ARBA00013170"/>
    </source>
</evidence>
<feature type="transmembrane region" description="Helical" evidence="18">
    <location>
        <begin position="118"/>
        <end position="141"/>
    </location>
</feature>
<evidence type="ECO:0000256" key="8">
    <source>
        <dbReference type="ARBA" id="ARBA00022679"/>
    </source>
</evidence>
<accession>A0A6P1TB91</accession>
<feature type="transmembrane region" description="Helical" evidence="18">
    <location>
        <begin position="7"/>
        <end position="24"/>
    </location>
</feature>
<gene>
    <name evidence="20" type="primary">pgsA</name>
    <name evidence="20" type="ORF">GTQ55_08675</name>
    <name evidence="19" type="ORF">HNQ53_000657</name>
</gene>
<dbReference type="InterPro" id="IPR000462">
    <property type="entry name" value="CDP-OH_P_trans"/>
</dbReference>
<dbReference type="InterPro" id="IPR043130">
    <property type="entry name" value="CDP-OH_PTrfase_TM_dom"/>
</dbReference>
<dbReference type="InterPro" id="IPR048254">
    <property type="entry name" value="CDP_ALCOHOL_P_TRANSF_CS"/>
</dbReference>
<dbReference type="GO" id="GO:0008444">
    <property type="term" value="F:CDP-diacylglycerol-glycerol-3-phosphate 3-phosphatidyltransferase activity"/>
    <property type="evidence" value="ECO:0007669"/>
    <property type="project" value="UniProtKB-UniRule"/>
</dbReference>
<evidence type="ECO:0000256" key="10">
    <source>
        <dbReference type="ARBA" id="ARBA00022989"/>
    </source>
</evidence>
<keyword evidence="12 18" id="KW-0472">Membrane</keyword>
<evidence type="ECO:0000256" key="11">
    <source>
        <dbReference type="ARBA" id="ARBA00023098"/>
    </source>
</evidence>
<dbReference type="Pfam" id="PF01066">
    <property type="entry name" value="CDP-OH_P_transf"/>
    <property type="match status" value="1"/>
</dbReference>
<dbReference type="RefSeq" id="WP_161858377.1">
    <property type="nucleotide sequence ID" value="NZ_CP047491.1"/>
</dbReference>
<keyword evidence="8 17" id="KW-0808">Transferase</keyword>
<evidence type="ECO:0000256" key="3">
    <source>
        <dbReference type="ARBA" id="ARBA00005042"/>
    </source>
</evidence>
<comment type="catalytic activity">
    <reaction evidence="15">
        <text>a CDP-1,2-diacyl-sn-glycerol + sn-glycerol 3-phosphate = a 1,2-diacyl-sn-glycero-3-phospho-(1'-sn-glycero-3'-phosphate) + CMP + H(+)</text>
        <dbReference type="Rhea" id="RHEA:12593"/>
        <dbReference type="ChEBI" id="CHEBI:15378"/>
        <dbReference type="ChEBI" id="CHEBI:57597"/>
        <dbReference type="ChEBI" id="CHEBI:58332"/>
        <dbReference type="ChEBI" id="CHEBI:60110"/>
        <dbReference type="ChEBI" id="CHEBI:60377"/>
        <dbReference type="EC" id="2.7.8.5"/>
    </reaction>
</comment>
<dbReference type="EC" id="2.7.8.5" evidence="5 16"/>
<dbReference type="InterPro" id="IPR050324">
    <property type="entry name" value="CDP-alcohol_PTase-I"/>
</dbReference>
<dbReference type="GO" id="GO:0005737">
    <property type="term" value="C:cytoplasm"/>
    <property type="evidence" value="ECO:0007669"/>
    <property type="project" value="UniProtKB-ARBA"/>
</dbReference>
<feature type="transmembrane region" description="Helical" evidence="18">
    <location>
        <begin position="153"/>
        <end position="173"/>
    </location>
</feature>
<dbReference type="InterPro" id="IPR004570">
    <property type="entry name" value="Phosphatidylglycerol_P_synth"/>
</dbReference>
<evidence type="ECO:0000256" key="13">
    <source>
        <dbReference type="ARBA" id="ARBA00023209"/>
    </source>
</evidence>
<dbReference type="PROSITE" id="PS00379">
    <property type="entry name" value="CDP_ALCOHOL_P_TRANSF"/>
    <property type="match status" value="1"/>
</dbReference>
<organism evidence="19 22">
    <name type="scientific">Microbulbifer hydrolyticus</name>
    <dbReference type="NCBI Taxonomy" id="48074"/>
    <lineage>
        <taxon>Bacteria</taxon>
        <taxon>Pseudomonadati</taxon>
        <taxon>Pseudomonadota</taxon>
        <taxon>Gammaproteobacteria</taxon>
        <taxon>Cellvibrionales</taxon>
        <taxon>Microbulbiferaceae</taxon>
        <taxon>Microbulbifer</taxon>
    </lineage>
</organism>
<dbReference type="NCBIfam" id="TIGR00560">
    <property type="entry name" value="pgsA"/>
    <property type="match status" value="1"/>
</dbReference>
<evidence type="ECO:0000256" key="4">
    <source>
        <dbReference type="ARBA" id="ARBA00010441"/>
    </source>
</evidence>
<dbReference type="GO" id="GO:0050793">
    <property type="term" value="P:regulation of developmental process"/>
    <property type="evidence" value="ECO:0007669"/>
    <property type="project" value="UniProtKB-ARBA"/>
</dbReference>
<dbReference type="EMBL" id="JACHHR010000001">
    <property type="protein sequence ID" value="MBB5210469.1"/>
    <property type="molecule type" value="Genomic_DNA"/>
</dbReference>
<reference evidence="19 22" key="2">
    <citation type="submission" date="2020-08" db="EMBL/GenBank/DDBJ databases">
        <title>Genomic Encyclopedia of Type Strains, Phase IV (KMG-IV): sequencing the most valuable type-strain genomes for metagenomic binning, comparative biology and taxonomic classification.</title>
        <authorList>
            <person name="Goeker M."/>
        </authorList>
    </citation>
    <scope>NUCLEOTIDE SEQUENCE [LARGE SCALE GENOMIC DNA]</scope>
    <source>
        <strain evidence="19 22">DSM 11525</strain>
    </source>
</reference>
<dbReference type="AlphaFoldDB" id="A0A6P1TB91"/>
<dbReference type="FunFam" id="1.20.120.1760:FF:000008">
    <property type="entry name" value="CDP-diacylglycerol--glycerol-3-phosphate 3-phosphatidyltransferase 2"/>
    <property type="match status" value="1"/>
</dbReference>
<evidence type="ECO:0000256" key="6">
    <source>
        <dbReference type="ARBA" id="ARBA00014944"/>
    </source>
</evidence>
<comment type="cofactor">
    <cofactor evidence="1">
        <name>Mn(2+)</name>
        <dbReference type="ChEBI" id="CHEBI:29035"/>
    </cofactor>
</comment>
<comment type="pathway">
    <text evidence="3">Phospholipid metabolism; phosphatidylglycerol biosynthesis; phosphatidylglycerol from CDP-diacylglycerol: step 1/2.</text>
</comment>
<dbReference type="GO" id="GO:0005886">
    <property type="term" value="C:plasma membrane"/>
    <property type="evidence" value="ECO:0007669"/>
    <property type="project" value="TreeGrafter"/>
</dbReference>
<dbReference type="GO" id="GO:0036094">
    <property type="term" value="F:small molecule binding"/>
    <property type="evidence" value="ECO:0007669"/>
    <property type="project" value="UniProtKB-ARBA"/>
</dbReference>
<evidence type="ECO:0000256" key="18">
    <source>
        <dbReference type="SAM" id="Phobius"/>
    </source>
</evidence>
<comment type="subcellular location">
    <subcellularLocation>
        <location evidence="2">Membrane</location>
        <topology evidence="2">Multi-pass membrane protein</topology>
    </subcellularLocation>
</comment>
<evidence type="ECO:0000313" key="19">
    <source>
        <dbReference type="EMBL" id="MBB5210469.1"/>
    </source>
</evidence>
<reference evidence="20 21" key="1">
    <citation type="submission" date="2020-01" db="EMBL/GenBank/DDBJ databases">
        <title>The possibility of degradation of plastic by Microbulbifer hydrolyticus IRE-31.</title>
        <authorList>
            <person name="Liu L."/>
        </authorList>
    </citation>
    <scope>NUCLEOTIDE SEQUENCE [LARGE SCALE GENOMIC DNA]</scope>
    <source>
        <strain evidence="20 21">IRE-31</strain>
    </source>
</reference>
<comment type="similarity">
    <text evidence="4 17">Belongs to the CDP-alcohol phosphatidyltransferase class-I family.</text>
</comment>
<dbReference type="OrthoDB" id="9796672at2"/>
<dbReference type="GO" id="GO:0046474">
    <property type="term" value="P:glycerophospholipid biosynthetic process"/>
    <property type="evidence" value="ECO:0007669"/>
    <property type="project" value="TreeGrafter"/>
</dbReference>
<sequence>MTLANQLTLLRVALIPVFVLVFYLPYKWSYVASALIFSIAAATDWLDGYIARKLNQSTPFGAFLDPVADKLMVATALVLLVDLHDHRLFTIAAAVIIGREIAVSALREWMAELGLRSSVAVSYIGKIKTTAQMAAIIVLLAFDVREFPVMETIGYILLYVAAALTLWTMVVYLRAAWPALTADEPGKKG</sequence>
<evidence type="ECO:0000313" key="22">
    <source>
        <dbReference type="Proteomes" id="UP000563601"/>
    </source>
</evidence>
<keyword evidence="13" id="KW-0594">Phospholipid biosynthesis</keyword>